<comment type="catalytic activity">
    <reaction evidence="13">
        <text>a fatty acyl-CoA + H2O = a fatty acid + CoA + H(+)</text>
        <dbReference type="Rhea" id="RHEA:16781"/>
        <dbReference type="ChEBI" id="CHEBI:15377"/>
        <dbReference type="ChEBI" id="CHEBI:15378"/>
        <dbReference type="ChEBI" id="CHEBI:28868"/>
        <dbReference type="ChEBI" id="CHEBI:57287"/>
        <dbReference type="ChEBI" id="CHEBI:77636"/>
    </reaction>
    <physiologicalReaction direction="left-to-right" evidence="13">
        <dbReference type="Rhea" id="RHEA:16782"/>
    </physiologicalReaction>
</comment>
<dbReference type="EMBL" id="GEVM01017395">
    <property type="protein sequence ID" value="JAU88543.1"/>
    <property type="molecule type" value="Transcribed_RNA"/>
</dbReference>
<evidence type="ECO:0000313" key="21">
    <source>
        <dbReference type="EMBL" id="JAU88543.1"/>
    </source>
</evidence>
<dbReference type="InterPro" id="IPR006683">
    <property type="entry name" value="Thioestr_dom"/>
</dbReference>
<dbReference type="InterPro" id="IPR029069">
    <property type="entry name" value="HotDog_dom_sf"/>
</dbReference>
<evidence type="ECO:0000256" key="16">
    <source>
        <dbReference type="ARBA" id="ARBA00067273"/>
    </source>
</evidence>
<evidence type="ECO:0000256" key="9">
    <source>
        <dbReference type="ARBA" id="ARBA00023098"/>
    </source>
</evidence>
<evidence type="ECO:0000259" key="20">
    <source>
        <dbReference type="Pfam" id="PF03061"/>
    </source>
</evidence>
<keyword evidence="12" id="KW-0539">Nucleus</keyword>
<dbReference type="GO" id="GO:0005819">
    <property type="term" value="C:spindle"/>
    <property type="evidence" value="ECO:0007669"/>
    <property type="project" value="UniProtKB-SubCell"/>
</dbReference>
<keyword evidence="11" id="KW-0206">Cytoskeleton</keyword>
<dbReference type="PANTHER" id="PTHR21660">
    <property type="entry name" value="THIOESTERASE SUPERFAMILY MEMBER-RELATED"/>
    <property type="match status" value="1"/>
</dbReference>
<comment type="similarity">
    <text evidence="5">Belongs to the thioesterase PaaI family.</text>
</comment>
<feature type="region of interest" description="Disordered" evidence="19">
    <location>
        <begin position="1"/>
        <end position="40"/>
    </location>
</feature>
<comment type="subcellular location">
    <subcellularLocation>
        <location evidence="3">Cytoplasm</location>
        <location evidence="3">Cytoskeleton</location>
        <location evidence="3">Spindle</location>
    </subcellularLocation>
    <subcellularLocation>
        <location evidence="4">Cytoplasm</location>
        <location evidence="4">Cytosol</location>
    </subcellularLocation>
    <subcellularLocation>
        <location evidence="2">Mitochondrion</location>
    </subcellularLocation>
    <subcellularLocation>
        <location evidence="1">Nucleus</location>
    </subcellularLocation>
</comment>
<protein>
    <recommendedName>
        <fullName evidence="16">Acyl-coenzyme A thioesterase 13</fullName>
    </recommendedName>
    <alternativeName>
        <fullName evidence="17">Hotdog-fold thioesterase superfamily member 2</fullName>
    </alternativeName>
    <alternativeName>
        <fullName evidence="18">Thioesterase superfamily member 2</fullName>
    </alternativeName>
</protein>
<dbReference type="GO" id="GO:0047617">
    <property type="term" value="F:fatty acyl-CoA hydrolase activity"/>
    <property type="evidence" value="ECO:0007669"/>
    <property type="project" value="InterPro"/>
</dbReference>
<dbReference type="PANTHER" id="PTHR21660:SF8">
    <property type="entry name" value="OS02G0521700 PROTEIN"/>
    <property type="match status" value="1"/>
</dbReference>
<keyword evidence="6" id="KW-0963">Cytoplasm</keyword>
<gene>
    <name evidence="21" type="ORF">MP_TR14684_c0_g1_i1_g.42267</name>
</gene>
<evidence type="ECO:0000256" key="13">
    <source>
        <dbReference type="ARBA" id="ARBA00052976"/>
    </source>
</evidence>
<dbReference type="GO" id="GO:0005739">
    <property type="term" value="C:mitochondrion"/>
    <property type="evidence" value="ECO:0007669"/>
    <property type="project" value="UniProtKB-SubCell"/>
</dbReference>
<evidence type="ECO:0000256" key="17">
    <source>
        <dbReference type="ARBA" id="ARBA00081533"/>
    </source>
</evidence>
<reference evidence="21" key="1">
    <citation type="submission" date="2016-07" db="EMBL/GenBank/DDBJ databases">
        <title>De novo transcriptome assembly of four accessions of the metal hyperaccumulator plant Noccaea caerulescens.</title>
        <authorList>
            <person name="Blande D."/>
            <person name="Halimaa P."/>
            <person name="Tervahauta A.I."/>
            <person name="Aarts M.G."/>
            <person name="Karenlampi S.O."/>
        </authorList>
    </citation>
    <scope>NUCLEOTIDE SEQUENCE</scope>
</reference>
<dbReference type="GO" id="GO:0006629">
    <property type="term" value="P:lipid metabolic process"/>
    <property type="evidence" value="ECO:0007669"/>
    <property type="project" value="UniProtKB-KW"/>
</dbReference>
<keyword evidence="7" id="KW-0378">Hydrolase</keyword>
<dbReference type="GO" id="GO:0005634">
    <property type="term" value="C:nucleus"/>
    <property type="evidence" value="ECO:0007669"/>
    <property type="project" value="UniProtKB-SubCell"/>
</dbReference>
<evidence type="ECO:0000256" key="11">
    <source>
        <dbReference type="ARBA" id="ARBA00023212"/>
    </source>
</evidence>
<keyword evidence="10" id="KW-0496">Mitochondrion</keyword>
<dbReference type="AlphaFoldDB" id="A0A1J3J7R3"/>
<dbReference type="InterPro" id="IPR039298">
    <property type="entry name" value="ACOT13"/>
</dbReference>
<proteinExistence type="inferred from homology"/>
<comment type="subunit">
    <text evidence="15">Homotetramer. Interacts with PCTP.</text>
</comment>
<keyword evidence="8" id="KW-0007">Acetylation</keyword>
<dbReference type="SUPFAM" id="SSF54637">
    <property type="entry name" value="Thioesterase/thiol ester dehydrase-isomerase"/>
    <property type="match status" value="1"/>
</dbReference>
<dbReference type="CDD" id="cd03443">
    <property type="entry name" value="PaaI_thioesterase"/>
    <property type="match status" value="1"/>
</dbReference>
<evidence type="ECO:0000256" key="7">
    <source>
        <dbReference type="ARBA" id="ARBA00022801"/>
    </source>
</evidence>
<dbReference type="Pfam" id="PF03061">
    <property type="entry name" value="4HBT"/>
    <property type="match status" value="1"/>
</dbReference>
<evidence type="ECO:0000256" key="4">
    <source>
        <dbReference type="ARBA" id="ARBA00004514"/>
    </source>
</evidence>
<evidence type="ECO:0000256" key="19">
    <source>
        <dbReference type="SAM" id="MobiDB-lite"/>
    </source>
</evidence>
<evidence type="ECO:0000256" key="12">
    <source>
        <dbReference type="ARBA" id="ARBA00023242"/>
    </source>
</evidence>
<evidence type="ECO:0000256" key="14">
    <source>
        <dbReference type="ARBA" id="ARBA00058205"/>
    </source>
</evidence>
<name>A0A1J3J7R3_NOCCA</name>
<evidence type="ECO:0000256" key="15">
    <source>
        <dbReference type="ARBA" id="ARBA00064709"/>
    </source>
</evidence>
<evidence type="ECO:0000256" key="1">
    <source>
        <dbReference type="ARBA" id="ARBA00004123"/>
    </source>
</evidence>
<keyword evidence="9" id="KW-0443">Lipid metabolism</keyword>
<feature type="compositionally biased region" description="Basic and acidic residues" evidence="19">
    <location>
        <begin position="13"/>
        <end position="40"/>
    </location>
</feature>
<evidence type="ECO:0000256" key="3">
    <source>
        <dbReference type="ARBA" id="ARBA00004186"/>
    </source>
</evidence>
<dbReference type="GO" id="GO:0005829">
    <property type="term" value="C:cytosol"/>
    <property type="evidence" value="ECO:0007669"/>
    <property type="project" value="UniProtKB-SubCell"/>
</dbReference>
<evidence type="ECO:0000256" key="18">
    <source>
        <dbReference type="ARBA" id="ARBA00083956"/>
    </source>
</evidence>
<dbReference type="FunFam" id="3.10.129.10:FF:000021">
    <property type="entry name" value="Acyl-coenzyme A thioesterase 13"/>
    <property type="match status" value="1"/>
</dbReference>
<evidence type="ECO:0000256" key="2">
    <source>
        <dbReference type="ARBA" id="ARBA00004173"/>
    </source>
</evidence>
<sequence>MSMMGRKQQIGMETKEKEIPTRETRFQREITGEKRNERANMGMRERAKCGKETEPKLRGDGSAIGKEMKQTMMEKIREYLQLDVDDGEAPRVEELLRGKSFYEDFSLRGIRVNRVDPGFISCTFKVPLRLTDREGNLANGAIANLVDEVGGAVVHEEGSMNVSVDMSIAILSKAKLGEELEITSRVMGVKGNYKGTIVVVRNKMTGEIIAEGRHSLFGRQPSKL</sequence>
<comment type="function">
    <text evidence="14">Catalyzes the hydrolysis of acyl-CoAs into free fatty acids and coenzyme A (CoASH), regulating their respective intracellular levels. Has acyl-CoA thioesterase activity towards medium (C12) and long-chain (C18) fatty acyl-CoA substrates. Can also hydrolyze 3-hydroxyphenylacetyl-CoA and 3,4-dihydroxyphenylacetyl-CoA (in vitro). May play a role in controlling adaptive thermogenesis.</text>
</comment>
<evidence type="ECO:0000256" key="8">
    <source>
        <dbReference type="ARBA" id="ARBA00022990"/>
    </source>
</evidence>
<feature type="domain" description="Thioesterase" evidence="20">
    <location>
        <begin position="135"/>
        <end position="190"/>
    </location>
</feature>
<organism evidence="21">
    <name type="scientific">Noccaea caerulescens</name>
    <name type="common">Alpine penny-cress</name>
    <name type="synonym">Thlaspi caerulescens</name>
    <dbReference type="NCBI Taxonomy" id="107243"/>
    <lineage>
        <taxon>Eukaryota</taxon>
        <taxon>Viridiplantae</taxon>
        <taxon>Streptophyta</taxon>
        <taxon>Embryophyta</taxon>
        <taxon>Tracheophyta</taxon>
        <taxon>Spermatophyta</taxon>
        <taxon>Magnoliopsida</taxon>
        <taxon>eudicotyledons</taxon>
        <taxon>Gunneridae</taxon>
        <taxon>Pentapetalae</taxon>
        <taxon>rosids</taxon>
        <taxon>malvids</taxon>
        <taxon>Brassicales</taxon>
        <taxon>Brassicaceae</taxon>
        <taxon>Coluteocarpeae</taxon>
        <taxon>Noccaea</taxon>
    </lineage>
</organism>
<evidence type="ECO:0000256" key="6">
    <source>
        <dbReference type="ARBA" id="ARBA00022490"/>
    </source>
</evidence>
<evidence type="ECO:0000256" key="10">
    <source>
        <dbReference type="ARBA" id="ARBA00023128"/>
    </source>
</evidence>
<dbReference type="Gene3D" id="3.10.129.10">
    <property type="entry name" value="Hotdog Thioesterase"/>
    <property type="match status" value="1"/>
</dbReference>
<accession>A0A1J3J7R3</accession>
<evidence type="ECO:0000256" key="5">
    <source>
        <dbReference type="ARBA" id="ARBA00008324"/>
    </source>
</evidence>